<gene>
    <name evidence="1" type="ORF">Ari01nite_21500</name>
</gene>
<accession>A0A919MWH9</accession>
<sequence>MVKSAPSRVLVYGVTGSGKTTLARQLGERLGVPWHPADDLAWEPGWVLVPNEVQRRRVAAICAGERWILDNAYGSWTDIPLRRADLVIGLDYPRWLSLGRLLRRCAHNLVRRTPVCNGNVETWRQTFSPDSIVVWHFKSFKRRRRRMRQWQAELSEPRILLFRSPGAVTAWLRGLR</sequence>
<evidence type="ECO:0008006" key="3">
    <source>
        <dbReference type="Google" id="ProtNLM"/>
    </source>
</evidence>
<dbReference type="PANTHER" id="PTHR37816:SF1">
    <property type="entry name" value="TOXIN"/>
    <property type="match status" value="1"/>
</dbReference>
<name>A0A919MWH9_9ACTN</name>
<reference evidence="1" key="1">
    <citation type="submission" date="2021-01" db="EMBL/GenBank/DDBJ databases">
        <title>Whole genome shotgun sequence of Actinoplanes rishiriensis NBRC 108556.</title>
        <authorList>
            <person name="Komaki H."/>
            <person name="Tamura T."/>
        </authorList>
    </citation>
    <scope>NUCLEOTIDE SEQUENCE</scope>
    <source>
        <strain evidence="1">NBRC 108556</strain>
    </source>
</reference>
<evidence type="ECO:0000313" key="1">
    <source>
        <dbReference type="EMBL" id="GIE94685.1"/>
    </source>
</evidence>
<dbReference type="SUPFAM" id="SSF52540">
    <property type="entry name" value="P-loop containing nucleoside triphosphate hydrolases"/>
    <property type="match status" value="1"/>
</dbReference>
<dbReference type="Pfam" id="PF13238">
    <property type="entry name" value="AAA_18"/>
    <property type="match status" value="1"/>
</dbReference>
<dbReference type="InterPro" id="IPR052922">
    <property type="entry name" value="Cytidylate_Kinase-2"/>
</dbReference>
<dbReference type="Proteomes" id="UP000636960">
    <property type="component" value="Unassembled WGS sequence"/>
</dbReference>
<dbReference type="InterPro" id="IPR027417">
    <property type="entry name" value="P-loop_NTPase"/>
</dbReference>
<dbReference type="PANTHER" id="PTHR37816">
    <property type="entry name" value="YALI0E33011P"/>
    <property type="match status" value="1"/>
</dbReference>
<protein>
    <recommendedName>
        <fullName evidence="3">Adenylate kinase</fullName>
    </recommendedName>
</protein>
<comment type="caution">
    <text evidence="1">The sequence shown here is derived from an EMBL/GenBank/DDBJ whole genome shotgun (WGS) entry which is preliminary data.</text>
</comment>
<dbReference type="EMBL" id="BOMV01000017">
    <property type="protein sequence ID" value="GIE94685.1"/>
    <property type="molecule type" value="Genomic_DNA"/>
</dbReference>
<dbReference type="Gene3D" id="3.40.50.300">
    <property type="entry name" value="P-loop containing nucleotide triphosphate hydrolases"/>
    <property type="match status" value="1"/>
</dbReference>
<keyword evidence="2" id="KW-1185">Reference proteome</keyword>
<proteinExistence type="predicted"/>
<evidence type="ECO:0000313" key="2">
    <source>
        <dbReference type="Proteomes" id="UP000636960"/>
    </source>
</evidence>
<dbReference type="AlphaFoldDB" id="A0A919MWH9"/>
<organism evidence="1 2">
    <name type="scientific">Paractinoplanes rishiriensis</name>
    <dbReference type="NCBI Taxonomy" id="1050105"/>
    <lineage>
        <taxon>Bacteria</taxon>
        <taxon>Bacillati</taxon>
        <taxon>Actinomycetota</taxon>
        <taxon>Actinomycetes</taxon>
        <taxon>Micromonosporales</taxon>
        <taxon>Micromonosporaceae</taxon>
        <taxon>Paractinoplanes</taxon>
    </lineage>
</organism>